<dbReference type="EMBL" id="PDSK01000101">
    <property type="protein sequence ID" value="PIE33283.1"/>
    <property type="molecule type" value="Genomic_DNA"/>
</dbReference>
<name>A0A2G6KC79_9BACT</name>
<dbReference type="PANTHER" id="PTHR33387">
    <property type="entry name" value="RMLC-LIKE JELLY ROLL FOLD PROTEIN"/>
    <property type="match status" value="1"/>
</dbReference>
<protein>
    <recommendedName>
        <fullName evidence="1">DUF985 domain-containing protein</fullName>
    </recommendedName>
</protein>
<comment type="caution">
    <text evidence="2">The sequence shown here is derived from an EMBL/GenBank/DDBJ whole genome shotgun (WGS) entry which is preliminary data.</text>
</comment>
<evidence type="ECO:0000259" key="1">
    <source>
        <dbReference type="Pfam" id="PF06172"/>
    </source>
</evidence>
<dbReference type="InterPro" id="IPR014710">
    <property type="entry name" value="RmlC-like_jellyroll"/>
</dbReference>
<evidence type="ECO:0000313" key="2">
    <source>
        <dbReference type="EMBL" id="PIE33283.1"/>
    </source>
</evidence>
<dbReference type="InterPro" id="IPR039935">
    <property type="entry name" value="YML079W-like"/>
</dbReference>
<gene>
    <name evidence="2" type="ORF">CSA56_12505</name>
</gene>
<dbReference type="InterPro" id="IPR009327">
    <property type="entry name" value="Cupin_DUF985"/>
</dbReference>
<proteinExistence type="predicted"/>
<reference evidence="2 3" key="1">
    <citation type="submission" date="2017-10" db="EMBL/GenBank/DDBJ databases">
        <title>Novel microbial diversity and functional potential in the marine mammal oral microbiome.</title>
        <authorList>
            <person name="Dudek N.K."/>
            <person name="Sun C.L."/>
            <person name="Burstein D."/>
            <person name="Kantor R.S."/>
            <person name="Aliaga Goltsman D.S."/>
            <person name="Bik E.M."/>
            <person name="Thomas B.C."/>
            <person name="Banfield J.F."/>
            <person name="Relman D.A."/>
        </authorList>
    </citation>
    <scope>NUCLEOTIDE SEQUENCE [LARGE SCALE GENOMIC DNA]</scope>
    <source>
        <strain evidence="2">DOLJORAL78_47_16</strain>
    </source>
</reference>
<dbReference type="Pfam" id="PF06172">
    <property type="entry name" value="Cupin_5"/>
    <property type="match status" value="1"/>
</dbReference>
<dbReference type="Proteomes" id="UP000230821">
    <property type="component" value="Unassembled WGS sequence"/>
</dbReference>
<sequence>MNGDAMERSWEYWVQALELCPHPEGGYYKESYRSPDRIGTQGLPVRYTAERDCVAAIYFLLAEEQVSKFHRLKCEEMWFYHHGTSLMLSLIAQNGSLRHITLGPHVDKGEQLQVLIPHGVWFGARPTTQDAYSLISCITAPGFDFDDFELADRRTLLDAYPQHREIILMLT</sequence>
<dbReference type="SUPFAM" id="SSF51182">
    <property type="entry name" value="RmlC-like cupins"/>
    <property type="match status" value="1"/>
</dbReference>
<evidence type="ECO:0000313" key="3">
    <source>
        <dbReference type="Proteomes" id="UP000230821"/>
    </source>
</evidence>
<feature type="domain" description="DUF985" evidence="1">
    <location>
        <begin position="11"/>
        <end position="151"/>
    </location>
</feature>
<dbReference type="InterPro" id="IPR011051">
    <property type="entry name" value="RmlC_Cupin_sf"/>
</dbReference>
<dbReference type="PANTHER" id="PTHR33387:SF3">
    <property type="entry name" value="DUF985 DOMAIN-CONTAINING PROTEIN"/>
    <property type="match status" value="1"/>
</dbReference>
<accession>A0A2G6KC79</accession>
<dbReference type="AlphaFoldDB" id="A0A2G6KC79"/>
<dbReference type="Gene3D" id="2.60.120.10">
    <property type="entry name" value="Jelly Rolls"/>
    <property type="match status" value="1"/>
</dbReference>
<dbReference type="CDD" id="cd06121">
    <property type="entry name" value="cupin_YML079wp"/>
    <property type="match status" value="1"/>
</dbReference>
<organism evidence="2 3">
    <name type="scientific">candidate division KSB3 bacterium</name>
    <dbReference type="NCBI Taxonomy" id="2044937"/>
    <lineage>
        <taxon>Bacteria</taxon>
        <taxon>candidate division KSB3</taxon>
    </lineage>
</organism>